<protein>
    <recommendedName>
        <fullName evidence="6">VIT domain-containing protein</fullName>
    </recommendedName>
</protein>
<organism evidence="4 5">
    <name type="scientific">Verruconis gallopava</name>
    <dbReference type="NCBI Taxonomy" id="253628"/>
    <lineage>
        <taxon>Eukaryota</taxon>
        <taxon>Fungi</taxon>
        <taxon>Dikarya</taxon>
        <taxon>Ascomycota</taxon>
        <taxon>Pezizomycotina</taxon>
        <taxon>Dothideomycetes</taxon>
        <taxon>Pleosporomycetidae</taxon>
        <taxon>Venturiales</taxon>
        <taxon>Sympoventuriaceae</taxon>
        <taxon>Verruconis</taxon>
    </lineage>
</organism>
<keyword evidence="5" id="KW-1185">Reference proteome</keyword>
<evidence type="ECO:0000313" key="4">
    <source>
        <dbReference type="EMBL" id="KIW09018.1"/>
    </source>
</evidence>
<sequence length="989" mass="106754">MALPHGYICGCYFLLPPINAWSFPQKRYIAQANAKVHTTILASTSRTTLTQTFVNPSGHKAIKELNYSFPLYDGVSVVGFTCRIGNRTIVGEVKEKEKARAVYKKAKERGEVAGLLEQLPEASDVFLTKLGNVPPGASVVVEVTYLGELKHDAEVDGIRFTIPTFVAPRYGSYPSDVSSSWDTSAVAKGLEVTVDAELGEGSYIREMRSPSHPIAISLGTTSLAKDADPQPNKASATLSLASAELDKDFVLQVVAKETAVPKAMLETHPTIPGQRALVATLVPKFALPAERPEIVFVCDRSGSMMGSKIAALRNALKVFVKSLPLGTKFNICSFGSNFTFLWEKSSSYSQSSLDEAMRHIETFDANYGGTEMYEPMAETIKRRYKDMNLEIFLVTDGEIWDQQRLFNLLNEEIGVKGAPIRVFTLGIGDAFSSSLVEGVARAGNGFSQAVGENEKLDSKVVRMLKAALSPHINDYTLEVQYEDGTVERAVDSLKLTLGEPAKKASPSFKEKIKAKISLFDTSVDLDASEPSAKNEDGQARYDHLPTIEPPKLLQAPHKIPSLFPFSRTTVYLLISPLAEQSTPTAVVLRGTSKHGPLELEIPVQVLPKPGLTFHQLAAKKAVQELEEGRGWLASAMDASTGKLLKIQHEGRFGEFVEREAVRLGVMFQVGGKFCSFVAVEQKDKDGDNAVENAEDWEFLDDEVRKLNLQGGSDDEAGPPGFKTGGRGGLMASARHGLRRSRFAAPVAAPGGRAMSGSAATAPAPAPPPPPTSSLMSYGVPAPSALMSAQSAASFQQAAPPLGARTSPQSGFGAAVSLRSGSYDDEDYASDTSAGYDSPQSSPAADLTAKPSIEDVITRGYELPKSEKSKKRKSAAPSGVFDSFRSSPPRQPADPLQVLIELQTFEGYWGLDEKLCVAVGADMATATQEAKSIDMDTKVLATALAVYFMATKLKDDEDTWELVVEKAKGWLEMNGFGEDHDVWKIVAGLI</sequence>
<dbReference type="SMART" id="SM00327">
    <property type="entry name" value="VWA"/>
    <property type="match status" value="1"/>
</dbReference>
<dbReference type="Pfam" id="PF08487">
    <property type="entry name" value="VIT"/>
    <property type="match status" value="1"/>
</dbReference>
<dbReference type="VEuPathDB" id="FungiDB:PV09_00913"/>
<dbReference type="InParanoid" id="A0A0D2AQT3"/>
<evidence type="ECO:0000259" key="2">
    <source>
        <dbReference type="PROSITE" id="PS50234"/>
    </source>
</evidence>
<dbReference type="InterPro" id="IPR013694">
    <property type="entry name" value="VIT"/>
</dbReference>
<dbReference type="Gene3D" id="3.40.50.410">
    <property type="entry name" value="von Willebrand factor, type A domain"/>
    <property type="match status" value="1"/>
</dbReference>
<dbReference type="EMBL" id="KN847530">
    <property type="protein sequence ID" value="KIW09018.1"/>
    <property type="molecule type" value="Genomic_DNA"/>
</dbReference>
<dbReference type="PROSITE" id="PS50234">
    <property type="entry name" value="VWFA"/>
    <property type="match status" value="1"/>
</dbReference>
<dbReference type="InterPro" id="IPR002035">
    <property type="entry name" value="VWF_A"/>
</dbReference>
<dbReference type="Proteomes" id="UP000053259">
    <property type="component" value="Unassembled WGS sequence"/>
</dbReference>
<feature type="region of interest" description="Disordered" evidence="1">
    <location>
        <begin position="708"/>
        <end position="730"/>
    </location>
</feature>
<feature type="domain" description="VIT" evidence="3">
    <location>
        <begin position="15"/>
        <end position="147"/>
    </location>
</feature>
<evidence type="ECO:0008006" key="6">
    <source>
        <dbReference type="Google" id="ProtNLM"/>
    </source>
</evidence>
<feature type="domain" description="VWFA" evidence="2">
    <location>
        <begin position="293"/>
        <end position="472"/>
    </location>
</feature>
<feature type="region of interest" description="Disordered" evidence="1">
    <location>
        <begin position="822"/>
        <end position="891"/>
    </location>
</feature>
<dbReference type="InterPro" id="IPR036465">
    <property type="entry name" value="vWFA_dom_sf"/>
</dbReference>
<dbReference type="STRING" id="253628.A0A0D2AQT3"/>
<dbReference type="PANTHER" id="PTHR45737:SF6">
    <property type="entry name" value="VON WILLEBRAND FACTOR A DOMAIN-CONTAINING PROTEIN 5A"/>
    <property type="match status" value="1"/>
</dbReference>
<reference evidence="4 5" key="1">
    <citation type="submission" date="2015-01" db="EMBL/GenBank/DDBJ databases">
        <title>The Genome Sequence of Ochroconis gallopava CBS43764.</title>
        <authorList>
            <consortium name="The Broad Institute Genomics Platform"/>
            <person name="Cuomo C."/>
            <person name="de Hoog S."/>
            <person name="Gorbushina A."/>
            <person name="Stielow B."/>
            <person name="Teixiera M."/>
            <person name="Abouelleil A."/>
            <person name="Chapman S.B."/>
            <person name="Priest M."/>
            <person name="Young S.K."/>
            <person name="Wortman J."/>
            <person name="Nusbaum C."/>
            <person name="Birren B."/>
        </authorList>
    </citation>
    <scope>NUCLEOTIDE SEQUENCE [LARGE SCALE GENOMIC DNA]</scope>
    <source>
        <strain evidence="4 5">CBS 43764</strain>
    </source>
</reference>
<feature type="region of interest" description="Disordered" evidence="1">
    <location>
        <begin position="747"/>
        <end position="776"/>
    </location>
</feature>
<evidence type="ECO:0000256" key="1">
    <source>
        <dbReference type="SAM" id="MobiDB-lite"/>
    </source>
</evidence>
<dbReference type="RefSeq" id="XP_016218887.1">
    <property type="nucleotide sequence ID" value="XM_016353734.1"/>
</dbReference>
<dbReference type="PROSITE" id="PS51468">
    <property type="entry name" value="VIT"/>
    <property type="match status" value="1"/>
</dbReference>
<dbReference type="Pfam" id="PF13768">
    <property type="entry name" value="VWA_3"/>
    <property type="match status" value="1"/>
</dbReference>
<accession>A0A0D2AQT3</accession>
<dbReference type="SMART" id="SM00609">
    <property type="entry name" value="VIT"/>
    <property type="match status" value="1"/>
</dbReference>
<dbReference type="GeneID" id="27308886"/>
<dbReference type="OrthoDB" id="1729737at2759"/>
<dbReference type="AlphaFoldDB" id="A0A0D2AQT3"/>
<feature type="compositionally biased region" description="Polar residues" evidence="1">
    <location>
        <begin position="829"/>
        <end position="842"/>
    </location>
</feature>
<feature type="compositionally biased region" description="Basic and acidic residues" evidence="1">
    <location>
        <begin position="851"/>
        <end position="866"/>
    </location>
</feature>
<dbReference type="HOGENOM" id="CLU_003826_2_0_1"/>
<evidence type="ECO:0000313" key="5">
    <source>
        <dbReference type="Proteomes" id="UP000053259"/>
    </source>
</evidence>
<name>A0A0D2AQT3_9PEZI</name>
<proteinExistence type="predicted"/>
<gene>
    <name evidence="4" type="ORF">PV09_00913</name>
</gene>
<dbReference type="PANTHER" id="PTHR45737">
    <property type="entry name" value="VON WILLEBRAND FACTOR A DOMAIN-CONTAINING PROTEIN 5A"/>
    <property type="match status" value="1"/>
</dbReference>
<evidence type="ECO:0000259" key="3">
    <source>
        <dbReference type="PROSITE" id="PS51468"/>
    </source>
</evidence>
<dbReference type="SUPFAM" id="SSF53300">
    <property type="entry name" value="vWA-like"/>
    <property type="match status" value="1"/>
</dbReference>